<dbReference type="RefSeq" id="WP_073582799.1">
    <property type="nucleotide sequence ID" value="NZ_AP024898.1"/>
</dbReference>
<keyword evidence="1" id="KW-0805">Transcription regulation</keyword>
<reference evidence="6" key="1">
    <citation type="submission" date="2016-12" db="EMBL/GenBank/DDBJ databases">
        <authorList>
            <person name="Rodrigo-Torres L."/>
            <person name="Arahal R.D."/>
            <person name="Lucena T."/>
        </authorList>
    </citation>
    <scope>NUCLEOTIDE SEQUENCE [LARGE SCALE GENOMIC DNA]</scope>
</reference>
<evidence type="ECO:0000256" key="3">
    <source>
        <dbReference type="ARBA" id="ARBA00023163"/>
    </source>
</evidence>
<dbReference type="OrthoDB" id="5295226at2"/>
<organism evidence="5 6">
    <name type="scientific">Vibrio quintilis</name>
    <dbReference type="NCBI Taxonomy" id="1117707"/>
    <lineage>
        <taxon>Bacteria</taxon>
        <taxon>Pseudomonadati</taxon>
        <taxon>Pseudomonadota</taxon>
        <taxon>Gammaproteobacteria</taxon>
        <taxon>Vibrionales</taxon>
        <taxon>Vibrionaceae</taxon>
        <taxon>Vibrio</taxon>
    </lineage>
</organism>
<dbReference type="PROSITE" id="PS01124">
    <property type="entry name" value="HTH_ARAC_FAMILY_2"/>
    <property type="match status" value="1"/>
</dbReference>
<protein>
    <submittedName>
        <fullName evidence="5">DNA-binding transcriptional regulator AraC</fullName>
    </submittedName>
</protein>
<gene>
    <name evidence="5" type="ORF">VQ7734_02395</name>
</gene>
<dbReference type="GO" id="GO:0003700">
    <property type="term" value="F:DNA-binding transcription factor activity"/>
    <property type="evidence" value="ECO:0007669"/>
    <property type="project" value="InterPro"/>
</dbReference>
<evidence type="ECO:0000256" key="1">
    <source>
        <dbReference type="ARBA" id="ARBA00023015"/>
    </source>
</evidence>
<evidence type="ECO:0000256" key="2">
    <source>
        <dbReference type="ARBA" id="ARBA00023125"/>
    </source>
</evidence>
<dbReference type="SMART" id="SM00342">
    <property type="entry name" value="HTH_ARAC"/>
    <property type="match status" value="1"/>
</dbReference>
<dbReference type="InterPro" id="IPR009057">
    <property type="entry name" value="Homeodomain-like_sf"/>
</dbReference>
<keyword evidence="6" id="KW-1185">Reference proteome</keyword>
<sequence>MQLADKAKDRTVVDFKMNNGWMIITSYNVSTECHRHIGIQISLSLQANKLRMETGAHRYEAFGLIVDSGVRHKMYTENMHCMTLIIEPTFPGVQLLSCFIQNRNMVCLSRKQSEKLAVLCFRAMSHPGHLDVATVIAILNSDFEYEYYPDVRIQKAILFIDSLETKKISSQSMSKLLCLSEGRFLHLFKSNTGTNFRRYLLWKKLQGAIFDIGSDMSLTELAIGHGFADSSHFCRTCREMFGVTPSCVRQFIRQSRQLRKHAELTRHPLFSNTATDHAGTDSRFSSTLAVFCP</sequence>
<evidence type="ECO:0000313" key="5">
    <source>
        <dbReference type="EMBL" id="SHO56626.1"/>
    </source>
</evidence>
<proteinExistence type="predicted"/>
<dbReference type="Proteomes" id="UP000184600">
    <property type="component" value="Unassembled WGS sequence"/>
</dbReference>
<name>A0A1M7YVV9_9VIBR</name>
<dbReference type="SUPFAM" id="SSF46689">
    <property type="entry name" value="Homeodomain-like"/>
    <property type="match status" value="1"/>
</dbReference>
<dbReference type="GO" id="GO:0043565">
    <property type="term" value="F:sequence-specific DNA binding"/>
    <property type="evidence" value="ECO:0007669"/>
    <property type="project" value="InterPro"/>
</dbReference>
<dbReference type="Pfam" id="PF12833">
    <property type="entry name" value="HTH_18"/>
    <property type="match status" value="1"/>
</dbReference>
<dbReference type="AlphaFoldDB" id="A0A1M7YVV9"/>
<dbReference type="InterPro" id="IPR018060">
    <property type="entry name" value="HTH_AraC"/>
</dbReference>
<keyword evidence="2 5" id="KW-0238">DNA-binding</keyword>
<feature type="domain" description="HTH araC/xylS-type" evidence="4">
    <location>
        <begin position="154"/>
        <end position="251"/>
    </location>
</feature>
<dbReference type="EMBL" id="FRFG01000027">
    <property type="protein sequence ID" value="SHO56626.1"/>
    <property type="molecule type" value="Genomic_DNA"/>
</dbReference>
<keyword evidence="3" id="KW-0804">Transcription</keyword>
<evidence type="ECO:0000313" key="6">
    <source>
        <dbReference type="Proteomes" id="UP000184600"/>
    </source>
</evidence>
<dbReference type="PANTHER" id="PTHR43280:SF2">
    <property type="entry name" value="HTH-TYPE TRANSCRIPTIONAL REGULATOR EXSA"/>
    <property type="match status" value="1"/>
</dbReference>
<accession>A0A1M7YVV9</accession>
<dbReference type="Gene3D" id="1.10.10.60">
    <property type="entry name" value="Homeodomain-like"/>
    <property type="match status" value="1"/>
</dbReference>
<dbReference type="STRING" id="1117707.VQ7734_02395"/>
<dbReference type="PANTHER" id="PTHR43280">
    <property type="entry name" value="ARAC-FAMILY TRANSCRIPTIONAL REGULATOR"/>
    <property type="match status" value="1"/>
</dbReference>
<evidence type="ECO:0000259" key="4">
    <source>
        <dbReference type="PROSITE" id="PS01124"/>
    </source>
</evidence>